<dbReference type="PANTHER" id="PTHR11647">
    <property type="entry name" value="HYDRANTOINASE/DIHYDROPYRIMIDINASE FAMILY MEMBER"/>
    <property type="match status" value="1"/>
</dbReference>
<dbReference type="GO" id="GO:0006208">
    <property type="term" value="P:pyrimidine nucleobase catabolic process"/>
    <property type="evidence" value="ECO:0007669"/>
    <property type="project" value="TreeGrafter"/>
</dbReference>
<evidence type="ECO:0000313" key="2">
    <source>
        <dbReference type="EMBL" id="PNX65687.1"/>
    </source>
</evidence>
<dbReference type="GO" id="GO:0004157">
    <property type="term" value="F:dihydropyrimidinase activity"/>
    <property type="evidence" value="ECO:0007669"/>
    <property type="project" value="TreeGrafter"/>
</dbReference>
<dbReference type="Gene3D" id="3.20.20.140">
    <property type="entry name" value="Metal-dependent hydrolases"/>
    <property type="match status" value="1"/>
</dbReference>
<dbReference type="Proteomes" id="UP000236291">
    <property type="component" value="Unassembled WGS sequence"/>
</dbReference>
<accession>A0A2K3KHC6</accession>
<reference evidence="2 3" key="2">
    <citation type="journal article" date="2017" name="Front. Plant Sci.">
        <title>Gene Classification and Mining of Molecular Markers Useful in Red Clover (Trifolium pratense) Breeding.</title>
        <authorList>
            <person name="Istvanek J."/>
            <person name="Dluhosova J."/>
            <person name="Dluhos P."/>
            <person name="Patkova L."/>
            <person name="Nedelnik J."/>
            <person name="Repkova J."/>
        </authorList>
    </citation>
    <scope>NUCLEOTIDE SEQUENCE [LARGE SCALE GENOMIC DNA]</scope>
    <source>
        <strain evidence="3">cv. Tatra</strain>
        <tissue evidence="2">Young leaves</tissue>
    </source>
</reference>
<dbReference type="PANTHER" id="PTHR11647:SF1">
    <property type="entry name" value="COLLAPSIN RESPONSE MEDIATOR PROTEIN"/>
    <property type="match status" value="1"/>
</dbReference>
<gene>
    <name evidence="2" type="ORF">L195_g062722</name>
</gene>
<dbReference type="EMBL" id="ASHM01183552">
    <property type="protein sequence ID" value="PNX65687.1"/>
    <property type="molecule type" value="Genomic_DNA"/>
</dbReference>
<dbReference type="GO" id="GO:0005829">
    <property type="term" value="C:cytosol"/>
    <property type="evidence" value="ECO:0007669"/>
    <property type="project" value="TreeGrafter"/>
</dbReference>
<dbReference type="InterPro" id="IPR032466">
    <property type="entry name" value="Metal_Hydrolase"/>
</dbReference>
<dbReference type="InterPro" id="IPR050378">
    <property type="entry name" value="Metallo-dep_Hydrolases_sf"/>
</dbReference>
<evidence type="ECO:0000256" key="1">
    <source>
        <dbReference type="ARBA" id="ARBA00008829"/>
    </source>
</evidence>
<dbReference type="SUPFAM" id="SSF51556">
    <property type="entry name" value="Metallo-dependent hydrolases"/>
    <property type="match status" value="1"/>
</dbReference>
<comment type="similarity">
    <text evidence="1">Belongs to the metallo-dependent hydrolases superfamily. Hydantoinase/dihydropyrimidinase family.</text>
</comment>
<name>A0A2K3KHC6_TRIPR</name>
<dbReference type="STRING" id="57577.A0A2K3KHC6"/>
<dbReference type="ExpressionAtlas" id="A0A2K3KHC6">
    <property type="expression patterns" value="baseline"/>
</dbReference>
<sequence>GINSFKFFLVYKGFAMVNDVRLLEGFKKCKSLGALAMVHAENGDAVIEGQRKMIELGITG</sequence>
<evidence type="ECO:0000313" key="3">
    <source>
        <dbReference type="Proteomes" id="UP000236291"/>
    </source>
</evidence>
<organism evidence="2 3">
    <name type="scientific">Trifolium pratense</name>
    <name type="common">Red clover</name>
    <dbReference type="NCBI Taxonomy" id="57577"/>
    <lineage>
        <taxon>Eukaryota</taxon>
        <taxon>Viridiplantae</taxon>
        <taxon>Streptophyta</taxon>
        <taxon>Embryophyta</taxon>
        <taxon>Tracheophyta</taxon>
        <taxon>Spermatophyta</taxon>
        <taxon>Magnoliopsida</taxon>
        <taxon>eudicotyledons</taxon>
        <taxon>Gunneridae</taxon>
        <taxon>Pentapetalae</taxon>
        <taxon>rosids</taxon>
        <taxon>fabids</taxon>
        <taxon>Fabales</taxon>
        <taxon>Fabaceae</taxon>
        <taxon>Papilionoideae</taxon>
        <taxon>50 kb inversion clade</taxon>
        <taxon>NPAAA clade</taxon>
        <taxon>Hologalegina</taxon>
        <taxon>IRL clade</taxon>
        <taxon>Trifolieae</taxon>
        <taxon>Trifolium</taxon>
    </lineage>
</organism>
<protein>
    <submittedName>
        <fullName evidence="2">Dihydropyrimidinase</fullName>
    </submittedName>
</protein>
<feature type="non-terminal residue" evidence="2">
    <location>
        <position position="1"/>
    </location>
</feature>
<comment type="caution">
    <text evidence="2">The sequence shown here is derived from an EMBL/GenBank/DDBJ whole genome shotgun (WGS) entry which is preliminary data.</text>
</comment>
<dbReference type="AlphaFoldDB" id="A0A2K3KHC6"/>
<proteinExistence type="inferred from homology"/>
<reference evidence="2 3" key="1">
    <citation type="journal article" date="2014" name="Am. J. Bot.">
        <title>Genome assembly and annotation for red clover (Trifolium pratense; Fabaceae).</title>
        <authorList>
            <person name="Istvanek J."/>
            <person name="Jaros M."/>
            <person name="Krenek A."/>
            <person name="Repkova J."/>
        </authorList>
    </citation>
    <scope>NUCLEOTIDE SEQUENCE [LARGE SCALE GENOMIC DNA]</scope>
    <source>
        <strain evidence="3">cv. Tatra</strain>
        <tissue evidence="2">Young leaves</tissue>
    </source>
</reference>
<feature type="non-terminal residue" evidence="2">
    <location>
        <position position="60"/>
    </location>
</feature>